<dbReference type="InterPro" id="IPR003661">
    <property type="entry name" value="HisK_dim/P_dom"/>
</dbReference>
<keyword evidence="7" id="KW-0902">Two-component regulatory system</keyword>
<dbReference type="PROSITE" id="PS50109">
    <property type="entry name" value="HIS_KIN"/>
    <property type="match status" value="1"/>
</dbReference>
<dbReference type="Proteomes" id="UP000671910">
    <property type="component" value="Chromosome"/>
</dbReference>
<feature type="chain" id="PRO_5038430808" description="histidine kinase" evidence="10">
    <location>
        <begin position="25"/>
        <end position="342"/>
    </location>
</feature>
<dbReference type="InterPro" id="IPR050736">
    <property type="entry name" value="Sensor_HK_Regulatory"/>
</dbReference>
<dbReference type="SMART" id="SM00387">
    <property type="entry name" value="HATPase_c"/>
    <property type="match status" value="1"/>
</dbReference>
<feature type="transmembrane region" description="Helical" evidence="9">
    <location>
        <begin position="31"/>
        <end position="53"/>
    </location>
</feature>
<dbReference type="EC" id="2.7.13.3" evidence="3"/>
<dbReference type="AlphaFoldDB" id="A0A9E6STW4"/>
<comment type="catalytic activity">
    <reaction evidence="1">
        <text>ATP + protein L-histidine = ADP + protein N-phospho-L-histidine.</text>
        <dbReference type="EC" id="2.7.13.3"/>
    </reaction>
</comment>
<keyword evidence="10" id="KW-0732">Signal</keyword>
<reference evidence="13" key="2">
    <citation type="submission" date="2021-04" db="EMBL/GenBank/DDBJ databases">
        <title>Novel species in family Eggerthellaceae.</title>
        <authorList>
            <person name="Zhang G."/>
        </authorList>
    </citation>
    <scope>NUCLEOTIDE SEQUENCE</scope>
    <source>
        <strain evidence="13">Zg-886</strain>
    </source>
</reference>
<sequence length="342" mass="35574">MRNRSLLCQLVLVAAATAAFSAAAWTAAGPLAALLVAGCGSFALAAAAAFGFARYREIAHLADAIDRVLHEGRSVSFSQCREGDVAILSNEMQKMVARLVRTADALEQEKRALATSMEDISHQIRTPMTAIALMVPAIEQADDALERKRALRNLEAQVDRTSWLVTSLLKLAKADAGALDLADGPVDVGAAAERAAEPLLVAFDLKDVALHIDCAPGASLRGDARWIAEALGNVLKNCLEHTPAKGAVTLSAREDALSTRIVVEDTGPGFAPDDLPRVFDRFYRGGAADVGEGAGGGLAGEGFGIGLALARALAEAQGGTLVAANGEAGGARFTFAFPKFVV</sequence>
<keyword evidence="5" id="KW-0808">Transferase</keyword>
<feature type="domain" description="Histidine kinase" evidence="11">
    <location>
        <begin position="119"/>
        <end position="341"/>
    </location>
</feature>
<dbReference type="SUPFAM" id="SSF55874">
    <property type="entry name" value="ATPase domain of HSP90 chaperone/DNA topoisomerase II/histidine kinase"/>
    <property type="match status" value="1"/>
</dbReference>
<comment type="subcellular location">
    <subcellularLocation>
        <location evidence="2">Cell membrane</location>
    </subcellularLocation>
</comment>
<dbReference type="CDD" id="cd00075">
    <property type="entry name" value="HATPase"/>
    <property type="match status" value="1"/>
</dbReference>
<dbReference type="PRINTS" id="PR00344">
    <property type="entry name" value="BCTRLSENSOR"/>
</dbReference>
<feature type="coiled-coil region" evidence="8">
    <location>
        <begin position="89"/>
        <end position="123"/>
    </location>
</feature>
<dbReference type="Gene3D" id="1.10.287.130">
    <property type="match status" value="1"/>
</dbReference>
<dbReference type="EMBL" id="WPCR01000003">
    <property type="protein sequence ID" value="NHM13800.1"/>
    <property type="molecule type" value="Genomic_DNA"/>
</dbReference>
<keyword evidence="14" id="KW-1185">Reference proteome</keyword>
<evidence type="ECO:0000256" key="9">
    <source>
        <dbReference type="SAM" id="Phobius"/>
    </source>
</evidence>
<evidence type="ECO:0000256" key="5">
    <source>
        <dbReference type="ARBA" id="ARBA00022679"/>
    </source>
</evidence>
<keyword evidence="4" id="KW-0597">Phosphoprotein</keyword>
<evidence type="ECO:0000256" key="3">
    <source>
        <dbReference type="ARBA" id="ARBA00012438"/>
    </source>
</evidence>
<keyword evidence="9" id="KW-1133">Transmembrane helix</keyword>
<evidence type="ECO:0000313" key="12">
    <source>
        <dbReference type="EMBL" id="NHM13800.1"/>
    </source>
</evidence>
<evidence type="ECO:0000256" key="6">
    <source>
        <dbReference type="ARBA" id="ARBA00022777"/>
    </source>
</evidence>
<dbReference type="SMART" id="SM00388">
    <property type="entry name" value="HisKA"/>
    <property type="match status" value="1"/>
</dbReference>
<evidence type="ECO:0000256" key="8">
    <source>
        <dbReference type="SAM" id="Coils"/>
    </source>
</evidence>
<dbReference type="GO" id="GO:0005886">
    <property type="term" value="C:plasma membrane"/>
    <property type="evidence" value="ECO:0007669"/>
    <property type="project" value="UniProtKB-SubCell"/>
</dbReference>
<dbReference type="Proteomes" id="UP000636394">
    <property type="component" value="Unassembled WGS sequence"/>
</dbReference>
<dbReference type="SUPFAM" id="SSF47384">
    <property type="entry name" value="Homodimeric domain of signal transducing histidine kinase"/>
    <property type="match status" value="1"/>
</dbReference>
<evidence type="ECO:0000256" key="7">
    <source>
        <dbReference type="ARBA" id="ARBA00023012"/>
    </source>
</evidence>
<dbReference type="RefSeq" id="WP_166338853.1">
    <property type="nucleotide sequence ID" value="NZ_CP072829.1"/>
</dbReference>
<accession>A0A9E6STW4</accession>
<feature type="signal peptide" evidence="10">
    <location>
        <begin position="1"/>
        <end position="24"/>
    </location>
</feature>
<evidence type="ECO:0000256" key="2">
    <source>
        <dbReference type="ARBA" id="ARBA00004236"/>
    </source>
</evidence>
<dbReference type="InterPro" id="IPR004358">
    <property type="entry name" value="Sig_transdc_His_kin-like_C"/>
</dbReference>
<dbReference type="Pfam" id="PF02518">
    <property type="entry name" value="HATPase_c"/>
    <property type="match status" value="1"/>
</dbReference>
<reference evidence="12 14" key="1">
    <citation type="submission" date="2019-11" db="EMBL/GenBank/DDBJ databases">
        <title>Eggerthellaceae novel genus isolated from the rectal contents of marmort.</title>
        <authorList>
            <person name="Zhang G."/>
        </authorList>
    </citation>
    <scope>NUCLEOTIDE SEQUENCE [LARGE SCALE GENOMIC DNA]</scope>
    <source>
        <strain evidence="12">Zg-886</strain>
        <strain evidence="14">zg-886</strain>
    </source>
</reference>
<organism evidence="13 15">
    <name type="scientific">Xiamenia xianingshaonis</name>
    <dbReference type="NCBI Taxonomy" id="2682776"/>
    <lineage>
        <taxon>Bacteria</taxon>
        <taxon>Bacillati</taxon>
        <taxon>Actinomycetota</taxon>
        <taxon>Coriobacteriia</taxon>
        <taxon>Eggerthellales</taxon>
        <taxon>Eggerthellaceae</taxon>
        <taxon>Xiamenia</taxon>
    </lineage>
</organism>
<keyword evidence="9" id="KW-0472">Membrane</keyword>
<keyword evidence="6 13" id="KW-0418">Kinase</keyword>
<dbReference type="PANTHER" id="PTHR43711">
    <property type="entry name" value="TWO-COMPONENT HISTIDINE KINASE"/>
    <property type="match status" value="1"/>
</dbReference>
<evidence type="ECO:0000313" key="15">
    <source>
        <dbReference type="Proteomes" id="UP000671910"/>
    </source>
</evidence>
<dbReference type="InterPro" id="IPR005467">
    <property type="entry name" value="His_kinase_dom"/>
</dbReference>
<dbReference type="PANTHER" id="PTHR43711:SF1">
    <property type="entry name" value="HISTIDINE KINASE 1"/>
    <property type="match status" value="1"/>
</dbReference>
<keyword evidence="9" id="KW-0812">Transmembrane</keyword>
<proteinExistence type="predicted"/>
<evidence type="ECO:0000256" key="10">
    <source>
        <dbReference type="SAM" id="SignalP"/>
    </source>
</evidence>
<dbReference type="CDD" id="cd00082">
    <property type="entry name" value="HisKA"/>
    <property type="match status" value="1"/>
</dbReference>
<dbReference type="KEGG" id="ebz:J7S26_04480"/>
<gene>
    <name evidence="12" type="ORF">GMI68_03260</name>
    <name evidence="13" type="ORF">J7S26_04480</name>
</gene>
<dbReference type="GO" id="GO:0000155">
    <property type="term" value="F:phosphorelay sensor kinase activity"/>
    <property type="evidence" value="ECO:0007669"/>
    <property type="project" value="InterPro"/>
</dbReference>
<dbReference type="Pfam" id="PF00512">
    <property type="entry name" value="HisKA"/>
    <property type="match status" value="1"/>
</dbReference>
<keyword evidence="8" id="KW-0175">Coiled coil</keyword>
<evidence type="ECO:0000256" key="4">
    <source>
        <dbReference type="ARBA" id="ARBA00022553"/>
    </source>
</evidence>
<evidence type="ECO:0000313" key="13">
    <source>
        <dbReference type="EMBL" id="QTU83662.1"/>
    </source>
</evidence>
<dbReference type="InterPro" id="IPR003594">
    <property type="entry name" value="HATPase_dom"/>
</dbReference>
<dbReference type="Gene3D" id="3.30.565.10">
    <property type="entry name" value="Histidine kinase-like ATPase, C-terminal domain"/>
    <property type="match status" value="1"/>
</dbReference>
<protein>
    <recommendedName>
        <fullName evidence="3">histidine kinase</fullName>
        <ecNumber evidence="3">2.7.13.3</ecNumber>
    </recommendedName>
</protein>
<evidence type="ECO:0000313" key="14">
    <source>
        <dbReference type="Proteomes" id="UP000636394"/>
    </source>
</evidence>
<dbReference type="InterPro" id="IPR036890">
    <property type="entry name" value="HATPase_C_sf"/>
</dbReference>
<dbReference type="EMBL" id="CP072829">
    <property type="protein sequence ID" value="QTU83662.1"/>
    <property type="molecule type" value="Genomic_DNA"/>
</dbReference>
<dbReference type="InterPro" id="IPR036097">
    <property type="entry name" value="HisK_dim/P_sf"/>
</dbReference>
<evidence type="ECO:0000259" key="11">
    <source>
        <dbReference type="PROSITE" id="PS50109"/>
    </source>
</evidence>
<evidence type="ECO:0000256" key="1">
    <source>
        <dbReference type="ARBA" id="ARBA00000085"/>
    </source>
</evidence>
<name>A0A9E6STW4_9ACTN</name>